<accession>W7UVY4</accession>
<evidence type="ECO:0000313" key="2">
    <source>
        <dbReference type="Proteomes" id="UP000019365"/>
    </source>
</evidence>
<name>W7UVY4_RUMFL</name>
<organism evidence="1 2">
    <name type="scientific">Ruminococcus flavefaciens 007c</name>
    <dbReference type="NCBI Taxonomy" id="1341157"/>
    <lineage>
        <taxon>Bacteria</taxon>
        <taxon>Bacillati</taxon>
        <taxon>Bacillota</taxon>
        <taxon>Clostridia</taxon>
        <taxon>Eubacteriales</taxon>
        <taxon>Oscillospiraceae</taxon>
        <taxon>Ruminococcus</taxon>
    </lineage>
</organism>
<keyword evidence="2" id="KW-1185">Reference proteome</keyword>
<proteinExistence type="predicted"/>
<comment type="caution">
    <text evidence="1">The sequence shown here is derived from an EMBL/GenBank/DDBJ whole genome shotgun (WGS) entry which is preliminary data.</text>
</comment>
<protein>
    <submittedName>
        <fullName evidence="1">Uncharacterized protein</fullName>
    </submittedName>
</protein>
<reference evidence="1 2" key="1">
    <citation type="journal article" date="2014" name="PLoS ONE">
        <title>Rumen cellulosomics: divergent fiber-degrading strategies revealed by comparative genome-wide analysis of six ruminococcal strains.</title>
        <authorList>
            <person name="Dassa B."/>
            <person name="Borovok I."/>
            <person name="Ruimy-Israeli V."/>
            <person name="Lamed R."/>
            <person name="Flint H.J."/>
            <person name="Duncan S.H."/>
            <person name="Henrissat B."/>
            <person name="Coutinho P."/>
            <person name="Morrison M."/>
            <person name="Mosoni P."/>
            <person name="Yeoman C.J."/>
            <person name="White B.A."/>
            <person name="Bayer E.A."/>
        </authorList>
    </citation>
    <scope>NUCLEOTIDE SEQUENCE [LARGE SCALE GENOMIC DNA]</scope>
    <source>
        <strain evidence="1 2">007c</strain>
    </source>
</reference>
<dbReference type="EMBL" id="ATAX01000028">
    <property type="protein sequence ID" value="EWM53030.1"/>
    <property type="molecule type" value="Genomic_DNA"/>
</dbReference>
<evidence type="ECO:0000313" key="1">
    <source>
        <dbReference type="EMBL" id="EWM53030.1"/>
    </source>
</evidence>
<dbReference type="AlphaFoldDB" id="W7UVY4"/>
<sequence>MKAVGTIKYRQLFVMCARAISSERTGIFNAAEPVVFLLRTGLGIRFLLDKVIFLNYNIIRQFYTILRCTSHNSLT</sequence>
<dbReference type="Proteomes" id="UP000019365">
    <property type="component" value="Unassembled WGS sequence"/>
</dbReference>
<gene>
    <name evidence="1" type="ORF">RF007C_15570</name>
</gene>